<dbReference type="EMBL" id="GBRH01204162">
    <property type="protein sequence ID" value="JAD93733.1"/>
    <property type="molecule type" value="Transcribed_RNA"/>
</dbReference>
<protein>
    <submittedName>
        <fullName evidence="1">Uncharacterized protein</fullName>
    </submittedName>
</protein>
<sequence length="35" mass="4137">MPQKATWKISQVYNKQLTCSSPFHPFLKLVILYLI</sequence>
<dbReference type="AlphaFoldDB" id="A0A0A9E3Y2"/>
<name>A0A0A9E3Y2_ARUDO</name>
<proteinExistence type="predicted"/>
<reference evidence="1" key="1">
    <citation type="submission" date="2014-09" db="EMBL/GenBank/DDBJ databases">
        <authorList>
            <person name="Magalhaes I.L.F."/>
            <person name="Oliveira U."/>
            <person name="Santos F.R."/>
            <person name="Vidigal T.H.D.A."/>
            <person name="Brescovit A.D."/>
            <person name="Santos A.J."/>
        </authorList>
    </citation>
    <scope>NUCLEOTIDE SEQUENCE</scope>
    <source>
        <tissue evidence="1">Shoot tissue taken approximately 20 cm above the soil surface</tissue>
    </source>
</reference>
<reference evidence="1" key="2">
    <citation type="journal article" date="2015" name="Data Brief">
        <title>Shoot transcriptome of the giant reed, Arundo donax.</title>
        <authorList>
            <person name="Barrero R.A."/>
            <person name="Guerrero F.D."/>
            <person name="Moolhuijzen P."/>
            <person name="Goolsby J.A."/>
            <person name="Tidwell J."/>
            <person name="Bellgard S.E."/>
            <person name="Bellgard M.I."/>
        </authorList>
    </citation>
    <scope>NUCLEOTIDE SEQUENCE</scope>
    <source>
        <tissue evidence="1">Shoot tissue taken approximately 20 cm above the soil surface</tissue>
    </source>
</reference>
<evidence type="ECO:0000313" key="1">
    <source>
        <dbReference type="EMBL" id="JAD93733.1"/>
    </source>
</evidence>
<organism evidence="1">
    <name type="scientific">Arundo donax</name>
    <name type="common">Giant reed</name>
    <name type="synonym">Donax arundinaceus</name>
    <dbReference type="NCBI Taxonomy" id="35708"/>
    <lineage>
        <taxon>Eukaryota</taxon>
        <taxon>Viridiplantae</taxon>
        <taxon>Streptophyta</taxon>
        <taxon>Embryophyta</taxon>
        <taxon>Tracheophyta</taxon>
        <taxon>Spermatophyta</taxon>
        <taxon>Magnoliopsida</taxon>
        <taxon>Liliopsida</taxon>
        <taxon>Poales</taxon>
        <taxon>Poaceae</taxon>
        <taxon>PACMAD clade</taxon>
        <taxon>Arundinoideae</taxon>
        <taxon>Arundineae</taxon>
        <taxon>Arundo</taxon>
    </lineage>
</organism>
<accession>A0A0A9E3Y2</accession>